<dbReference type="PROSITE" id="PS50977">
    <property type="entry name" value="HTH_TETR_2"/>
    <property type="match status" value="1"/>
</dbReference>
<gene>
    <name evidence="5" type="ORF">PIN31115_04836</name>
</gene>
<evidence type="ECO:0000256" key="3">
    <source>
        <dbReference type="SAM" id="MobiDB-lite"/>
    </source>
</evidence>
<dbReference type="Proteomes" id="UP000333828">
    <property type="component" value="Unassembled WGS sequence"/>
</dbReference>
<proteinExistence type="predicted"/>
<name>A0A5E4YZP8_9BURK</name>
<dbReference type="PANTHER" id="PTHR30055:SF200">
    <property type="entry name" value="HTH-TYPE TRANSCRIPTIONAL REPRESSOR BDCR"/>
    <property type="match status" value="1"/>
</dbReference>
<keyword evidence="6" id="KW-1185">Reference proteome</keyword>
<feature type="domain" description="HTH tetR-type" evidence="4">
    <location>
        <begin position="36"/>
        <end position="96"/>
    </location>
</feature>
<feature type="DNA-binding region" description="H-T-H motif" evidence="2">
    <location>
        <begin position="59"/>
        <end position="78"/>
    </location>
</feature>
<dbReference type="InterPro" id="IPR009057">
    <property type="entry name" value="Homeodomain-like_sf"/>
</dbReference>
<dbReference type="Pfam" id="PF00440">
    <property type="entry name" value="TetR_N"/>
    <property type="match status" value="1"/>
</dbReference>
<dbReference type="InterPro" id="IPR001647">
    <property type="entry name" value="HTH_TetR"/>
</dbReference>
<dbReference type="RefSeq" id="WP_150686231.1">
    <property type="nucleotide sequence ID" value="NZ_CABPSI010000006.1"/>
</dbReference>
<evidence type="ECO:0000313" key="6">
    <source>
        <dbReference type="Proteomes" id="UP000333828"/>
    </source>
</evidence>
<feature type="region of interest" description="Disordered" evidence="3">
    <location>
        <begin position="1"/>
        <end position="29"/>
    </location>
</feature>
<evidence type="ECO:0000256" key="1">
    <source>
        <dbReference type="ARBA" id="ARBA00023125"/>
    </source>
</evidence>
<organism evidence="5 6">
    <name type="scientific">Pandoraea iniqua</name>
    <dbReference type="NCBI Taxonomy" id="2508288"/>
    <lineage>
        <taxon>Bacteria</taxon>
        <taxon>Pseudomonadati</taxon>
        <taxon>Pseudomonadota</taxon>
        <taxon>Betaproteobacteria</taxon>
        <taxon>Burkholderiales</taxon>
        <taxon>Burkholderiaceae</taxon>
        <taxon>Pandoraea</taxon>
    </lineage>
</organism>
<evidence type="ECO:0000256" key="2">
    <source>
        <dbReference type="PROSITE-ProRule" id="PRU00335"/>
    </source>
</evidence>
<dbReference type="EMBL" id="CABPSI010000006">
    <property type="protein sequence ID" value="VVE53550.1"/>
    <property type="molecule type" value="Genomic_DNA"/>
</dbReference>
<dbReference type="GO" id="GO:0003700">
    <property type="term" value="F:DNA-binding transcription factor activity"/>
    <property type="evidence" value="ECO:0007669"/>
    <property type="project" value="TreeGrafter"/>
</dbReference>
<evidence type="ECO:0000313" key="5">
    <source>
        <dbReference type="EMBL" id="VVE53550.1"/>
    </source>
</evidence>
<dbReference type="PRINTS" id="PR00455">
    <property type="entry name" value="HTHTETR"/>
</dbReference>
<reference evidence="5 6" key="1">
    <citation type="submission" date="2019-08" db="EMBL/GenBank/DDBJ databases">
        <authorList>
            <person name="Peeters C."/>
        </authorList>
    </citation>
    <scope>NUCLEOTIDE SEQUENCE [LARGE SCALE GENOMIC DNA]</scope>
    <source>
        <strain evidence="5 6">LMG 31115</strain>
    </source>
</reference>
<accession>A0A5E4YZP8</accession>
<protein>
    <submittedName>
        <fullName evidence="5">TetR family transcriptional regulator</fullName>
    </submittedName>
</protein>
<sequence length="227" mass="24117">MAKTIARDPTQATNTGASPAAGRSTVKGGRHVTPAPLAQQYLLNAAVELFHTEGVRAVGVDAVVKRAGVNKMCLYRQFASKDELILAYLDEMQTCSLQRIDESIARRPGEPGKQMLQIFVDLAERASHPGYRGCPFVNVAAEFPDPEHPARKSVVSYKAEVVRRFTELATAAGLQEPAPLVDALSLVLEGAYAASQTFGPGSAPLRVLPTVAAQIIDAALLEVAAPA</sequence>
<dbReference type="GO" id="GO:0000976">
    <property type="term" value="F:transcription cis-regulatory region binding"/>
    <property type="evidence" value="ECO:0007669"/>
    <property type="project" value="TreeGrafter"/>
</dbReference>
<dbReference type="SUPFAM" id="SSF48498">
    <property type="entry name" value="Tetracyclin repressor-like, C-terminal domain"/>
    <property type="match status" value="1"/>
</dbReference>
<evidence type="ECO:0000259" key="4">
    <source>
        <dbReference type="PROSITE" id="PS50977"/>
    </source>
</evidence>
<dbReference type="SUPFAM" id="SSF46689">
    <property type="entry name" value="Homeodomain-like"/>
    <property type="match status" value="1"/>
</dbReference>
<dbReference type="InterPro" id="IPR036271">
    <property type="entry name" value="Tet_transcr_reg_TetR-rel_C_sf"/>
</dbReference>
<dbReference type="PANTHER" id="PTHR30055">
    <property type="entry name" value="HTH-TYPE TRANSCRIPTIONAL REGULATOR RUTR"/>
    <property type="match status" value="1"/>
</dbReference>
<dbReference type="Gene3D" id="1.10.357.10">
    <property type="entry name" value="Tetracycline Repressor, domain 2"/>
    <property type="match status" value="1"/>
</dbReference>
<dbReference type="AlphaFoldDB" id="A0A5E4YZP8"/>
<dbReference type="InterPro" id="IPR050109">
    <property type="entry name" value="HTH-type_TetR-like_transc_reg"/>
</dbReference>
<keyword evidence="1 2" id="KW-0238">DNA-binding</keyword>